<proteinExistence type="predicted"/>
<dbReference type="AlphaFoldDB" id="A0A6A6U3Q5"/>
<evidence type="ECO:0000313" key="2">
    <source>
        <dbReference type="EMBL" id="KAF2665893.1"/>
    </source>
</evidence>
<feature type="compositionally biased region" description="Low complexity" evidence="1">
    <location>
        <begin position="108"/>
        <end position="121"/>
    </location>
</feature>
<keyword evidence="3" id="KW-1185">Reference proteome</keyword>
<evidence type="ECO:0000256" key="1">
    <source>
        <dbReference type="SAM" id="MobiDB-lite"/>
    </source>
</evidence>
<dbReference type="Proteomes" id="UP000799302">
    <property type="component" value="Unassembled WGS sequence"/>
</dbReference>
<accession>A0A6A6U3Q5</accession>
<evidence type="ECO:0000313" key="3">
    <source>
        <dbReference type="Proteomes" id="UP000799302"/>
    </source>
</evidence>
<name>A0A6A6U3Q5_9PEZI</name>
<gene>
    <name evidence="2" type="ORF">BT63DRAFT_463022</name>
</gene>
<protein>
    <submittedName>
        <fullName evidence="2">Uncharacterized protein</fullName>
    </submittedName>
</protein>
<organism evidence="2 3">
    <name type="scientific">Microthyrium microscopicum</name>
    <dbReference type="NCBI Taxonomy" id="703497"/>
    <lineage>
        <taxon>Eukaryota</taxon>
        <taxon>Fungi</taxon>
        <taxon>Dikarya</taxon>
        <taxon>Ascomycota</taxon>
        <taxon>Pezizomycotina</taxon>
        <taxon>Dothideomycetes</taxon>
        <taxon>Dothideomycetes incertae sedis</taxon>
        <taxon>Microthyriales</taxon>
        <taxon>Microthyriaceae</taxon>
        <taxon>Microthyrium</taxon>
    </lineage>
</organism>
<reference evidence="2" key="1">
    <citation type="journal article" date="2020" name="Stud. Mycol.">
        <title>101 Dothideomycetes genomes: a test case for predicting lifestyles and emergence of pathogens.</title>
        <authorList>
            <person name="Haridas S."/>
            <person name="Albert R."/>
            <person name="Binder M."/>
            <person name="Bloem J."/>
            <person name="Labutti K."/>
            <person name="Salamov A."/>
            <person name="Andreopoulos B."/>
            <person name="Baker S."/>
            <person name="Barry K."/>
            <person name="Bills G."/>
            <person name="Bluhm B."/>
            <person name="Cannon C."/>
            <person name="Castanera R."/>
            <person name="Culley D."/>
            <person name="Daum C."/>
            <person name="Ezra D."/>
            <person name="Gonzalez J."/>
            <person name="Henrissat B."/>
            <person name="Kuo A."/>
            <person name="Liang C."/>
            <person name="Lipzen A."/>
            <person name="Lutzoni F."/>
            <person name="Magnuson J."/>
            <person name="Mondo S."/>
            <person name="Nolan M."/>
            <person name="Ohm R."/>
            <person name="Pangilinan J."/>
            <person name="Park H.-J."/>
            <person name="Ramirez L."/>
            <person name="Alfaro M."/>
            <person name="Sun H."/>
            <person name="Tritt A."/>
            <person name="Yoshinaga Y."/>
            <person name="Zwiers L.-H."/>
            <person name="Turgeon B."/>
            <person name="Goodwin S."/>
            <person name="Spatafora J."/>
            <person name="Crous P."/>
            <person name="Grigoriev I."/>
        </authorList>
    </citation>
    <scope>NUCLEOTIDE SEQUENCE</scope>
    <source>
        <strain evidence="2">CBS 115976</strain>
    </source>
</reference>
<feature type="region of interest" description="Disordered" evidence="1">
    <location>
        <begin position="83"/>
        <end position="133"/>
    </location>
</feature>
<dbReference type="EMBL" id="MU004239">
    <property type="protein sequence ID" value="KAF2665893.1"/>
    <property type="molecule type" value="Genomic_DNA"/>
</dbReference>
<feature type="compositionally biased region" description="Basic and acidic residues" evidence="1">
    <location>
        <begin position="83"/>
        <end position="102"/>
    </location>
</feature>
<sequence length="133" mass="15542">MAWGRDVTNKLTTISKDVQELKSQQAEILEANKLTAILKELQDLNQQQAEIHKEIKLIHETVDLPRKDALCRLQGTQEFYRPFNKEKGIERKQEIKRERQKAEAGQQSNNSENSISSLLRSIGRRFRTREEKP</sequence>